<evidence type="ECO:0000256" key="10">
    <source>
        <dbReference type="ARBA" id="ARBA00041392"/>
    </source>
</evidence>
<name>A0A1D2M5V1_ORCCI</name>
<evidence type="ECO:0000256" key="9">
    <source>
        <dbReference type="ARBA" id="ARBA00040965"/>
    </source>
</evidence>
<dbReference type="Proteomes" id="UP000094527">
    <property type="component" value="Unassembled WGS sequence"/>
</dbReference>
<dbReference type="GO" id="GO:0005965">
    <property type="term" value="C:protein farnesyltransferase complex"/>
    <property type="evidence" value="ECO:0007669"/>
    <property type="project" value="TreeGrafter"/>
</dbReference>
<dbReference type="AlphaFoldDB" id="A0A1D2M5V1"/>
<dbReference type="SUPFAM" id="SSF48439">
    <property type="entry name" value="Protein prenylyltransferase"/>
    <property type="match status" value="1"/>
</dbReference>
<evidence type="ECO:0000256" key="1">
    <source>
        <dbReference type="ARBA" id="ARBA00001946"/>
    </source>
</evidence>
<evidence type="ECO:0000313" key="15">
    <source>
        <dbReference type="Proteomes" id="UP000094527"/>
    </source>
</evidence>
<dbReference type="GO" id="GO:0004662">
    <property type="term" value="F:CAAX-protein geranylgeranyltransferase activity"/>
    <property type="evidence" value="ECO:0007669"/>
    <property type="project" value="UniProtKB-EC"/>
</dbReference>
<reference evidence="14 15" key="1">
    <citation type="journal article" date="2016" name="Genome Biol. Evol.">
        <title>Gene Family Evolution Reflects Adaptation to Soil Environmental Stressors in the Genome of the Collembolan Orchesella cincta.</title>
        <authorList>
            <person name="Faddeeva-Vakhrusheva A."/>
            <person name="Derks M.F."/>
            <person name="Anvar S.Y."/>
            <person name="Agamennone V."/>
            <person name="Suring W."/>
            <person name="Smit S."/>
            <person name="van Straalen N.M."/>
            <person name="Roelofs D."/>
        </authorList>
    </citation>
    <scope>NUCLEOTIDE SEQUENCE [LARGE SCALE GENOMIC DNA]</scope>
    <source>
        <tissue evidence="14">Mixed pool</tissue>
    </source>
</reference>
<evidence type="ECO:0000256" key="4">
    <source>
        <dbReference type="ARBA" id="ARBA00012702"/>
    </source>
</evidence>
<evidence type="ECO:0000256" key="6">
    <source>
        <dbReference type="ARBA" id="ARBA00022679"/>
    </source>
</evidence>
<dbReference type="EMBL" id="LJIJ01003705">
    <property type="protein sequence ID" value="ODM88360.1"/>
    <property type="molecule type" value="Genomic_DNA"/>
</dbReference>
<keyword evidence="5" id="KW-0637">Prenyltransferase</keyword>
<proteinExistence type="inferred from homology"/>
<dbReference type="Gene3D" id="1.25.40.120">
    <property type="entry name" value="Protein prenylyltransferase"/>
    <property type="match status" value="1"/>
</dbReference>
<sequence>MLMLATEMGISGENGGSGDEVESLKGQGFYKDKPEWKDVIPIDSVDGDDGDEPVVSIAYSEKFKDVFSYVWAVKSSGELSPRVLDLTRDAIKLDAANYTVWQLRRDALQALKIPHLATEAGLGPDFEKEFELNSEILKHHPKNYQPWQHEKALLSWAIGYQEEVGLDQIQVTNAKILEPILERELKLTERMLGADPKNYHAWQHRQWVLGVFKGCFPSLAGEELAFVKTLLENDARNNSAWNQRYFVFLDLFGNFSVKAVAKEVAQTWEFVKADAGNEQAWSHLLSILNLVDPNFQISDQKKVVIEAKDHGSIVFIPYSPLTMLLTCLLIVGAVNDLPDAELSPEEEVRDHLRRPNNGNCAIGEISRLLFSAGDPVLLPNNFGVLEWKMLCPVGCGSILSLADRNMASLRNHMVRPACAQSPNRRTTWRDHIISKLMDYQIRYLYAEYEAFRLAPDFAWMQDYRSEEEEMLLILRCHERSRVRSVSRNVETSLLSSQVFHSPPNFVAATTSAGTTSSPLQISFSSY</sequence>
<comment type="caution">
    <text evidence="14">The sequence shown here is derived from an EMBL/GenBank/DDBJ whole genome shotgun (WGS) entry which is preliminary data.</text>
</comment>
<protein>
    <recommendedName>
        <fullName evidence="9">Protein farnesyltransferase/geranylgeranyltransferase type-1 subunit alpha</fullName>
        <ecNumber evidence="4">2.5.1.58</ecNumber>
        <ecNumber evidence="3">2.5.1.59</ecNumber>
    </recommendedName>
    <alternativeName>
        <fullName evidence="12">CAAX farnesyltransferase subunit alpha</fullName>
    </alternativeName>
    <alternativeName>
        <fullName evidence="11">FTase-alpha</fullName>
    </alternativeName>
    <alternativeName>
        <fullName evidence="10">Ras proteins prenyltransferase subunit alpha</fullName>
    </alternativeName>
    <alternativeName>
        <fullName evidence="13">Type I protein geranyl-geranyltransferase subunit alpha</fullName>
    </alternativeName>
</protein>
<evidence type="ECO:0000256" key="13">
    <source>
        <dbReference type="ARBA" id="ARBA00043219"/>
    </source>
</evidence>
<organism evidence="14 15">
    <name type="scientific">Orchesella cincta</name>
    <name type="common">Springtail</name>
    <name type="synonym">Podura cincta</name>
    <dbReference type="NCBI Taxonomy" id="48709"/>
    <lineage>
        <taxon>Eukaryota</taxon>
        <taxon>Metazoa</taxon>
        <taxon>Ecdysozoa</taxon>
        <taxon>Arthropoda</taxon>
        <taxon>Hexapoda</taxon>
        <taxon>Collembola</taxon>
        <taxon>Entomobryomorpha</taxon>
        <taxon>Entomobryoidea</taxon>
        <taxon>Orchesellidae</taxon>
        <taxon>Orchesellinae</taxon>
        <taxon>Orchesella</taxon>
    </lineage>
</organism>
<evidence type="ECO:0000256" key="11">
    <source>
        <dbReference type="ARBA" id="ARBA00042436"/>
    </source>
</evidence>
<keyword evidence="6 14" id="KW-0808">Transferase</keyword>
<dbReference type="PROSITE" id="PS51147">
    <property type="entry name" value="PFTA"/>
    <property type="match status" value="4"/>
</dbReference>
<keyword evidence="7" id="KW-0677">Repeat</keyword>
<dbReference type="EC" id="2.5.1.58" evidence="4"/>
<dbReference type="GO" id="GO:0005953">
    <property type="term" value="C:CAAX-protein geranylgeranyltransferase complex"/>
    <property type="evidence" value="ECO:0007669"/>
    <property type="project" value="TreeGrafter"/>
</dbReference>
<keyword evidence="15" id="KW-1185">Reference proteome</keyword>
<dbReference type="OrthoDB" id="272289at2759"/>
<evidence type="ECO:0000256" key="2">
    <source>
        <dbReference type="ARBA" id="ARBA00006734"/>
    </source>
</evidence>
<gene>
    <name evidence="14" type="ORF">Ocin01_18324</name>
</gene>
<dbReference type="InterPro" id="IPR002088">
    <property type="entry name" value="Prenyl_trans_a"/>
</dbReference>
<dbReference type="PANTHER" id="PTHR11129">
    <property type="entry name" value="PROTEIN FARNESYLTRANSFERASE ALPHA SUBUNIT/RAB GERANYLGERANYL TRANSFERASE ALPHA SUBUNIT"/>
    <property type="match status" value="1"/>
</dbReference>
<evidence type="ECO:0000256" key="7">
    <source>
        <dbReference type="ARBA" id="ARBA00022737"/>
    </source>
</evidence>
<evidence type="ECO:0000313" key="14">
    <source>
        <dbReference type="EMBL" id="ODM88360.1"/>
    </source>
</evidence>
<dbReference type="GO" id="GO:0004660">
    <property type="term" value="F:protein farnesyltransferase activity"/>
    <property type="evidence" value="ECO:0007669"/>
    <property type="project" value="UniProtKB-EC"/>
</dbReference>
<evidence type="ECO:0000256" key="3">
    <source>
        <dbReference type="ARBA" id="ARBA00012700"/>
    </source>
</evidence>
<dbReference type="Pfam" id="PF01239">
    <property type="entry name" value="PPTA"/>
    <property type="match status" value="4"/>
</dbReference>
<evidence type="ECO:0000256" key="12">
    <source>
        <dbReference type="ARBA" id="ARBA00043086"/>
    </source>
</evidence>
<evidence type="ECO:0000256" key="8">
    <source>
        <dbReference type="ARBA" id="ARBA00022842"/>
    </source>
</evidence>
<evidence type="ECO:0000256" key="5">
    <source>
        <dbReference type="ARBA" id="ARBA00022602"/>
    </source>
</evidence>
<keyword evidence="8" id="KW-0460">Magnesium</keyword>
<dbReference type="PANTHER" id="PTHR11129:SF1">
    <property type="entry name" value="PROTEIN FARNESYLTRANSFERASE_GERANYLGERANYLTRANSFERASE TYPE-1 SUBUNIT ALPHA"/>
    <property type="match status" value="1"/>
</dbReference>
<dbReference type="STRING" id="48709.A0A1D2M5V1"/>
<dbReference type="EC" id="2.5.1.59" evidence="3"/>
<comment type="similarity">
    <text evidence="2">Belongs to the protein prenyltransferase subunit alpha family.</text>
</comment>
<comment type="cofactor">
    <cofactor evidence="1">
        <name>Mg(2+)</name>
        <dbReference type="ChEBI" id="CHEBI:18420"/>
    </cofactor>
</comment>
<accession>A0A1D2M5V1</accession>